<dbReference type="OMA" id="FMIDIHD"/>
<feature type="compositionally biased region" description="Polar residues" evidence="1">
    <location>
        <begin position="569"/>
        <end position="597"/>
    </location>
</feature>
<dbReference type="GeneID" id="14694112"/>
<feature type="compositionally biased region" description="Basic and acidic residues" evidence="1">
    <location>
        <begin position="809"/>
        <end position="827"/>
    </location>
</feature>
<dbReference type="OrthoDB" id="361911at2759"/>
<feature type="compositionally biased region" description="Basic and acidic residues" evidence="1">
    <location>
        <begin position="910"/>
        <end position="925"/>
    </location>
</feature>
<feature type="compositionally biased region" description="Basic and acidic residues" evidence="1">
    <location>
        <begin position="841"/>
        <end position="850"/>
    </location>
</feature>
<feature type="compositionally biased region" description="Polar residues" evidence="1">
    <location>
        <begin position="619"/>
        <end position="647"/>
    </location>
</feature>
<feature type="compositionally biased region" description="Polar residues" evidence="1">
    <location>
        <begin position="523"/>
        <end position="534"/>
    </location>
</feature>
<dbReference type="Proteomes" id="UP000006319">
    <property type="component" value="Chromosome 12"/>
</dbReference>
<name>K6UVX5_PLACD</name>
<dbReference type="eggNOG" id="ENOG502S2AY">
    <property type="taxonomic scope" value="Eukaryota"/>
</dbReference>
<dbReference type="PhylomeDB" id="K6UVX5"/>
<dbReference type="RefSeq" id="XP_004223686.1">
    <property type="nucleotide sequence ID" value="XM_004223638.1"/>
</dbReference>
<evidence type="ECO:0000313" key="3">
    <source>
        <dbReference type="Proteomes" id="UP000006319"/>
    </source>
</evidence>
<feature type="compositionally biased region" description="Low complexity" evidence="1">
    <location>
        <begin position="677"/>
        <end position="700"/>
    </location>
</feature>
<reference evidence="2 3" key="1">
    <citation type="journal article" date="2012" name="Nat. Genet.">
        <title>Plasmodium cynomolgi genome sequences provide insight into Plasmodium vivax and the monkey malaria clade.</title>
        <authorList>
            <person name="Tachibana S."/>
            <person name="Sullivan S.A."/>
            <person name="Kawai S."/>
            <person name="Nakamura S."/>
            <person name="Kim H.R."/>
            <person name="Goto N."/>
            <person name="Arisue N."/>
            <person name="Palacpac N.M.Q."/>
            <person name="Honma H."/>
            <person name="Yagi M."/>
            <person name="Tougan T."/>
            <person name="Katakai Y."/>
            <person name="Kaneko O."/>
            <person name="Mita T."/>
            <person name="Kita K."/>
            <person name="Yasutomi Y."/>
            <person name="Sutton P.L."/>
            <person name="Shakhbatyan R."/>
            <person name="Horii T."/>
            <person name="Yasunaga T."/>
            <person name="Barnwell J.W."/>
            <person name="Escalante A.A."/>
            <person name="Carlton J.M."/>
            <person name="Tanabe K."/>
        </authorList>
    </citation>
    <scope>NUCLEOTIDE SEQUENCE [LARGE SCALE GENOMIC DNA]</scope>
    <source>
        <strain evidence="2 3">B</strain>
    </source>
</reference>
<feature type="region of interest" description="Disordered" evidence="1">
    <location>
        <begin position="242"/>
        <end position="270"/>
    </location>
</feature>
<accession>K6UVX5</accession>
<proteinExistence type="predicted"/>
<dbReference type="VEuPathDB" id="PlasmoDB:PCYB_123050"/>
<feature type="compositionally biased region" description="Polar residues" evidence="1">
    <location>
        <begin position="667"/>
        <end position="676"/>
    </location>
</feature>
<dbReference type="EMBL" id="DF157104">
    <property type="protein sequence ID" value="GAB67739.1"/>
    <property type="molecule type" value="Genomic_DNA"/>
</dbReference>
<keyword evidence="3" id="KW-1185">Reference proteome</keyword>
<gene>
    <name evidence="2" type="ORF">PCYB_123050</name>
</gene>
<feature type="region of interest" description="Disordered" evidence="1">
    <location>
        <begin position="467"/>
        <end position="488"/>
    </location>
</feature>
<organism evidence="2 3">
    <name type="scientific">Plasmodium cynomolgi (strain B)</name>
    <dbReference type="NCBI Taxonomy" id="1120755"/>
    <lineage>
        <taxon>Eukaryota</taxon>
        <taxon>Sar</taxon>
        <taxon>Alveolata</taxon>
        <taxon>Apicomplexa</taxon>
        <taxon>Aconoidasida</taxon>
        <taxon>Haemosporida</taxon>
        <taxon>Plasmodiidae</taxon>
        <taxon>Plasmodium</taxon>
        <taxon>Plasmodium (Plasmodium)</taxon>
    </lineage>
</organism>
<evidence type="ECO:0000313" key="2">
    <source>
        <dbReference type="EMBL" id="GAB67739.1"/>
    </source>
</evidence>
<feature type="compositionally biased region" description="Basic and acidic residues" evidence="1">
    <location>
        <begin position="866"/>
        <end position="875"/>
    </location>
</feature>
<feature type="compositionally biased region" description="Low complexity" evidence="1">
    <location>
        <begin position="953"/>
        <end position="962"/>
    </location>
</feature>
<protein>
    <submittedName>
        <fullName evidence="2">Uncharacterized protein</fullName>
    </submittedName>
</protein>
<feature type="compositionally biased region" description="Basic and acidic residues" evidence="1">
    <location>
        <begin position="608"/>
        <end position="618"/>
    </location>
</feature>
<feature type="compositionally biased region" description="Low complexity" evidence="1">
    <location>
        <begin position="887"/>
        <end position="908"/>
    </location>
</feature>
<feature type="region of interest" description="Disordered" evidence="1">
    <location>
        <begin position="502"/>
        <end position="755"/>
    </location>
</feature>
<dbReference type="KEGG" id="pcy:PCYB_123050"/>
<evidence type="ECO:0000256" key="1">
    <source>
        <dbReference type="SAM" id="MobiDB-lite"/>
    </source>
</evidence>
<feature type="compositionally biased region" description="Polar residues" evidence="1">
    <location>
        <begin position="254"/>
        <end position="265"/>
    </location>
</feature>
<sequence>MRKKKRSTEGKVWTDALNNLEKVHQNKYSLTKDTLHERSRPEPEIIEHILEELENKIRFYFKLYKMEKDKRTDCEKKNYYLHEELNQTYTTLEKNKLYTDKLENKLHNIKENQSSLIDTVRRIDLLYIQLDTLVQSFSGVCTQVAAEVNAYGMNTNSRRNTMKTLLDYIYPCRTLDPRINSLYGVLYYGSIGLLKDGKFQSPPIPPIPPVVPSEGDGWLPPSRYAPHNDVVLTDSHQRSSHLGAPFGGSFSDPMRQSGSGTSFNKESSKENYADDTLFSKYVEDEQNKQVRRNEYDMNKPNFSHLIPQDLQGFCIKIGFLEISYKKENARIICVVRYDSETSTSAIQNTSRVTKPRDMNGRANGGKYIFNIDYTINLTSLPQKNAGDIPSFMIDVHDVNGKTLVGSARCSFISEKTLMRDASWDIYSRVANAKPEIIGKMHVSVFACPQNSLLPAEIFNKARQQSTLGAPYGESNPSVAPSGDDRKVESNVKVTFQKSALLSKSIEERDQPSQMGVKPPGQPHVQSQVKPQGQSPVKPPGQPLAQPLSANNTGKGASLVKRGNKVNFKPYTSKNVDPASSTDANKSNTDVKGSTPQKGASKGFSVNRKNGDSSKHADSGNKSVTPVGSQPTQEGEKSGTISLIQSRIRNLAKQFESKNDTSGGTGEDASSGSTTPVKGSASKLGGPLKKGLPLSSSKGASVPEAKNGEPQGEQKVGQTEGKTAGQKVGQAEGQTEGQKAALEKGPVGLKKSSPMLKEGMIKIKLPLLGKKDLAKKADPVTSAKSDTSALAKNDPVGVAQSDAAPPAKSDPADAAKKDSDLKDSDLKDNNVASKTIKPILKIKVEPKKENLNKLFKKMPLKTPLASKEQEEKDSGAAKKATPSEKLTAKTAASASQAAPPSAPQGAAPPKAEPELTKVEKNLEKKTSIKNKMLALLKKNPGDPSAILKKPVPKPVSAAPAEVESQSSTDGPDLKNLLEKAKKNAIYIDKNKVNVKLNKKVEIKREIKKFVPKLKNFDPVLPLSCRPLAAFRVPAVRHSCRAASPGPGLHVPNLSCKQLA</sequence>
<feature type="region of interest" description="Disordered" evidence="1">
    <location>
        <begin position="771"/>
        <end position="972"/>
    </location>
</feature>
<dbReference type="AlphaFoldDB" id="K6UVX5"/>